<dbReference type="InterPro" id="IPR011611">
    <property type="entry name" value="PfkB_dom"/>
</dbReference>
<dbReference type="InterPro" id="IPR050306">
    <property type="entry name" value="PfkB_Carbo_kinase"/>
</dbReference>
<name>A0A4Q4ZCF1_9ACTN</name>
<dbReference type="InterPro" id="IPR002139">
    <property type="entry name" value="Ribo/fructo_kinase"/>
</dbReference>
<keyword evidence="2" id="KW-0808">Transferase</keyword>
<dbReference type="EMBL" id="SDKM01000015">
    <property type="protein sequence ID" value="RYP85642.1"/>
    <property type="molecule type" value="Genomic_DNA"/>
</dbReference>
<accession>A0A4Q4ZCF1</accession>
<dbReference type="SUPFAM" id="SSF53613">
    <property type="entry name" value="Ribokinase-like"/>
    <property type="match status" value="1"/>
</dbReference>
<evidence type="ECO:0000256" key="1">
    <source>
        <dbReference type="ARBA" id="ARBA00010688"/>
    </source>
</evidence>
<organism evidence="5 6">
    <name type="scientific">Nocardioides guangzhouensis</name>
    <dbReference type="NCBI Taxonomy" id="2497878"/>
    <lineage>
        <taxon>Bacteria</taxon>
        <taxon>Bacillati</taxon>
        <taxon>Actinomycetota</taxon>
        <taxon>Actinomycetes</taxon>
        <taxon>Propionibacteriales</taxon>
        <taxon>Nocardioidaceae</taxon>
        <taxon>Nocardioides</taxon>
    </lineage>
</organism>
<evidence type="ECO:0000259" key="4">
    <source>
        <dbReference type="Pfam" id="PF00294"/>
    </source>
</evidence>
<protein>
    <submittedName>
        <fullName evidence="5">Carbohydrate kinase family protein</fullName>
    </submittedName>
</protein>
<dbReference type="Proteomes" id="UP000295198">
    <property type="component" value="Unassembled WGS sequence"/>
</dbReference>
<dbReference type="PANTHER" id="PTHR43085">
    <property type="entry name" value="HEXOKINASE FAMILY MEMBER"/>
    <property type="match status" value="1"/>
</dbReference>
<proteinExistence type="inferred from homology"/>
<keyword evidence="3 5" id="KW-0418">Kinase</keyword>
<evidence type="ECO:0000313" key="5">
    <source>
        <dbReference type="EMBL" id="RYP85642.1"/>
    </source>
</evidence>
<dbReference type="AlphaFoldDB" id="A0A4Q4ZCF1"/>
<dbReference type="RefSeq" id="WP_134717391.1">
    <property type="nucleotide sequence ID" value="NZ_SDKM01000015.1"/>
</dbReference>
<reference evidence="5 6" key="1">
    <citation type="submission" date="2019-01" db="EMBL/GenBank/DDBJ databases">
        <title>Nocardioides guangzhouensis sp. nov., an actinobacterium isolated from soil.</title>
        <authorList>
            <person name="Fu Y."/>
            <person name="Cai Y."/>
            <person name="Lin Z."/>
            <person name="Chen P."/>
        </authorList>
    </citation>
    <scope>NUCLEOTIDE SEQUENCE [LARGE SCALE GENOMIC DNA]</scope>
    <source>
        <strain evidence="5 6">130</strain>
    </source>
</reference>
<dbReference type="Pfam" id="PF00294">
    <property type="entry name" value="PfkB"/>
    <property type="match status" value="1"/>
</dbReference>
<dbReference type="GO" id="GO:0016301">
    <property type="term" value="F:kinase activity"/>
    <property type="evidence" value="ECO:0007669"/>
    <property type="project" value="UniProtKB-KW"/>
</dbReference>
<dbReference type="InterPro" id="IPR029056">
    <property type="entry name" value="Ribokinase-like"/>
</dbReference>
<gene>
    <name evidence="5" type="ORF">EKO23_11580</name>
</gene>
<dbReference type="PRINTS" id="PR00990">
    <property type="entry name" value="RIBOKINASE"/>
</dbReference>
<evidence type="ECO:0000256" key="3">
    <source>
        <dbReference type="ARBA" id="ARBA00022777"/>
    </source>
</evidence>
<comment type="caution">
    <text evidence="5">The sequence shown here is derived from an EMBL/GenBank/DDBJ whole genome shotgun (WGS) entry which is preliminary data.</text>
</comment>
<dbReference type="PANTHER" id="PTHR43085:SF46">
    <property type="entry name" value="ADENOSINE KINASE"/>
    <property type="match status" value="1"/>
</dbReference>
<dbReference type="OrthoDB" id="9779730at2"/>
<sequence length="328" mass="36103">MSLLIAGSIATDHLMSFPGKFSDSLVVDQLDKLSVSFLVEELEVRRGGCAANICFGLGNLGLRPILVGAVGEDFAEYRSWLERHNVDCEHVHVSETRHTARFVCTNDSSMAQIASFYAGAMSEARDIELKPIVDAVGEPSYVLVGPDDPEGMLRHTDECRQRGYRFVADPSQQLAFGDGDLIRQLIDGAEILFSNEYEAALITQKTGWSREEVLSRVGTWVVTLGPDGVRIDREGEESITVPAVPEIRKVEPTGVGDAFRAGFLAALSWDLEPERAAQLGCLLAVYVVEQVGTQEYTLGRAAFVRRMRETYGDDAVADIEPHLRMPRP</sequence>
<evidence type="ECO:0000256" key="2">
    <source>
        <dbReference type="ARBA" id="ARBA00022679"/>
    </source>
</evidence>
<comment type="similarity">
    <text evidence="1">Belongs to the carbohydrate kinase PfkB family.</text>
</comment>
<evidence type="ECO:0000313" key="6">
    <source>
        <dbReference type="Proteomes" id="UP000295198"/>
    </source>
</evidence>
<dbReference type="CDD" id="cd01942">
    <property type="entry name" value="ribokinase_group_A"/>
    <property type="match status" value="1"/>
</dbReference>
<dbReference type="Gene3D" id="3.40.1190.20">
    <property type="match status" value="1"/>
</dbReference>
<feature type="domain" description="Carbohydrate kinase PfkB" evidence="4">
    <location>
        <begin position="32"/>
        <end position="295"/>
    </location>
</feature>
<keyword evidence="6" id="KW-1185">Reference proteome</keyword>